<name>A0A9P3Q2W8_LYOSH</name>
<evidence type="ECO:0000313" key="2">
    <source>
        <dbReference type="Proteomes" id="UP001063166"/>
    </source>
</evidence>
<keyword evidence="2" id="KW-1185">Reference proteome</keyword>
<comment type="caution">
    <text evidence="1">The sequence shown here is derived from an EMBL/GenBank/DDBJ whole genome shotgun (WGS) entry which is preliminary data.</text>
</comment>
<accession>A0A9P3Q2W8</accession>
<proteinExistence type="predicted"/>
<evidence type="ECO:0000313" key="1">
    <source>
        <dbReference type="EMBL" id="GLB45691.1"/>
    </source>
</evidence>
<protein>
    <submittedName>
        <fullName evidence="1">Uncharacterized protein</fullName>
    </submittedName>
</protein>
<reference evidence="1" key="1">
    <citation type="submission" date="2022-07" db="EMBL/GenBank/DDBJ databases">
        <title>The genome of Lyophyllum shimeji provides insight into the initial evolution of ectomycorrhizal fungal genome.</title>
        <authorList>
            <person name="Kobayashi Y."/>
            <person name="Shibata T."/>
            <person name="Hirakawa H."/>
            <person name="Shigenobu S."/>
            <person name="Nishiyama T."/>
            <person name="Yamada A."/>
            <person name="Hasebe M."/>
            <person name="Kawaguchi M."/>
        </authorList>
    </citation>
    <scope>NUCLEOTIDE SEQUENCE</scope>
    <source>
        <strain evidence="1">AT787</strain>
    </source>
</reference>
<dbReference type="AlphaFoldDB" id="A0A9P3Q2W8"/>
<dbReference type="Proteomes" id="UP001063166">
    <property type="component" value="Unassembled WGS sequence"/>
</dbReference>
<gene>
    <name evidence="1" type="ORF">LshimejAT787_2600240</name>
</gene>
<sequence length="190" mass="21387">MRQLNDEASEFQRYAIPSSEISAILVRGRRSNIVSEHLRGKPWRTFSPSPGPVGSALGKTAQTIALIHRCTRDAMFYFEHRTITTKLRTHSSIALQLPAFPMFAAQCPRRSKVHHTDEREDVTTAIQAPLWCICMSPSTYSSFRSLSLSGADLPRRVAMEDKTRDRFEGRVAGNSIHARFHVFGREAKGS</sequence>
<dbReference type="EMBL" id="BRPK01000026">
    <property type="protein sequence ID" value="GLB45691.1"/>
    <property type="molecule type" value="Genomic_DNA"/>
</dbReference>
<organism evidence="1 2">
    <name type="scientific">Lyophyllum shimeji</name>
    <name type="common">Hon-shimeji</name>
    <name type="synonym">Tricholoma shimeji</name>
    <dbReference type="NCBI Taxonomy" id="47721"/>
    <lineage>
        <taxon>Eukaryota</taxon>
        <taxon>Fungi</taxon>
        <taxon>Dikarya</taxon>
        <taxon>Basidiomycota</taxon>
        <taxon>Agaricomycotina</taxon>
        <taxon>Agaricomycetes</taxon>
        <taxon>Agaricomycetidae</taxon>
        <taxon>Agaricales</taxon>
        <taxon>Tricholomatineae</taxon>
        <taxon>Lyophyllaceae</taxon>
        <taxon>Lyophyllum</taxon>
    </lineage>
</organism>